<gene>
    <name evidence="1" type="ORF">ASZ90_015956</name>
</gene>
<evidence type="ECO:0000313" key="1">
    <source>
        <dbReference type="EMBL" id="KUG14413.1"/>
    </source>
</evidence>
<name>A0A0W8F0R7_9ZZZZ</name>
<dbReference type="EMBL" id="LNQE01001663">
    <property type="protein sequence ID" value="KUG14413.1"/>
    <property type="molecule type" value="Genomic_DNA"/>
</dbReference>
<organism evidence="1">
    <name type="scientific">hydrocarbon metagenome</name>
    <dbReference type="NCBI Taxonomy" id="938273"/>
    <lineage>
        <taxon>unclassified sequences</taxon>
        <taxon>metagenomes</taxon>
        <taxon>ecological metagenomes</taxon>
    </lineage>
</organism>
<sequence>MSYYHPVTIHRLTALITFFLYMPPDGLIAQVDQCRFLVFHEKDGI</sequence>
<dbReference type="AlphaFoldDB" id="A0A0W8F0R7"/>
<protein>
    <submittedName>
        <fullName evidence="1">Uncharacterized protein</fullName>
    </submittedName>
</protein>
<comment type="caution">
    <text evidence="1">The sequence shown here is derived from an EMBL/GenBank/DDBJ whole genome shotgun (WGS) entry which is preliminary data.</text>
</comment>
<proteinExistence type="predicted"/>
<reference evidence="1" key="1">
    <citation type="journal article" date="2015" name="Proc. Natl. Acad. Sci. U.S.A.">
        <title>Networks of energetic and metabolic interactions define dynamics in microbial communities.</title>
        <authorList>
            <person name="Embree M."/>
            <person name="Liu J.K."/>
            <person name="Al-Bassam M.M."/>
            <person name="Zengler K."/>
        </authorList>
    </citation>
    <scope>NUCLEOTIDE SEQUENCE</scope>
</reference>
<accession>A0A0W8F0R7</accession>